<feature type="domain" description="TIR" evidence="1">
    <location>
        <begin position="217"/>
        <end position="297"/>
    </location>
</feature>
<dbReference type="SUPFAM" id="SSF52200">
    <property type="entry name" value="Toll/Interleukin receptor TIR domain"/>
    <property type="match status" value="1"/>
</dbReference>
<dbReference type="Proteomes" id="UP001524570">
    <property type="component" value="Unassembled WGS sequence"/>
</dbReference>
<protein>
    <submittedName>
        <fullName evidence="2">Toll/interleukin-1 receptor domain-containing protein</fullName>
    </submittedName>
</protein>
<gene>
    <name evidence="2" type="ORF">NP589_04005</name>
</gene>
<evidence type="ECO:0000313" key="2">
    <source>
        <dbReference type="EMBL" id="MCQ8116577.1"/>
    </source>
</evidence>
<reference evidence="2 3" key="1">
    <citation type="submission" date="2022-07" db="EMBL/GenBank/DDBJ databases">
        <title>Methylomonas rivi sp. nov., Methylomonas rosea sp. nov., Methylomonas aureus sp. nov. and Methylomonas subterranea sp. nov., four novel methanotrophs isolated from a freshwater creek and the deep terrestrial subsurface.</title>
        <authorList>
            <person name="Abin C."/>
            <person name="Sankaranarayanan K."/>
            <person name="Garner C."/>
            <person name="Sindelar R."/>
            <person name="Kotary K."/>
            <person name="Garner R."/>
            <person name="Barclay S."/>
            <person name="Lawson P."/>
            <person name="Krumholz L."/>
        </authorList>
    </citation>
    <scope>NUCLEOTIDE SEQUENCE [LARGE SCALE GENOMIC DNA]</scope>
    <source>
        <strain evidence="2 3">WSC-7</strain>
    </source>
</reference>
<organism evidence="2 3">
    <name type="scientific">Methylomonas rosea</name>
    <dbReference type="NCBI Taxonomy" id="2952227"/>
    <lineage>
        <taxon>Bacteria</taxon>
        <taxon>Pseudomonadati</taxon>
        <taxon>Pseudomonadota</taxon>
        <taxon>Gammaproteobacteria</taxon>
        <taxon>Methylococcales</taxon>
        <taxon>Methylococcaceae</taxon>
        <taxon>Methylomonas</taxon>
    </lineage>
</organism>
<dbReference type="Pfam" id="PF13676">
    <property type="entry name" value="TIR_2"/>
    <property type="match status" value="1"/>
</dbReference>
<dbReference type="Gene3D" id="3.40.50.10140">
    <property type="entry name" value="Toll/interleukin-1 receptor homology (TIR) domain"/>
    <property type="match status" value="1"/>
</dbReference>
<name>A0ABT1TP77_9GAMM</name>
<dbReference type="InterPro" id="IPR035897">
    <property type="entry name" value="Toll_tir_struct_dom_sf"/>
</dbReference>
<dbReference type="EMBL" id="JANIBL010000008">
    <property type="protein sequence ID" value="MCQ8116577.1"/>
    <property type="molecule type" value="Genomic_DNA"/>
</dbReference>
<comment type="caution">
    <text evidence="2">The sequence shown here is derived from an EMBL/GenBank/DDBJ whole genome shotgun (WGS) entry which is preliminary data.</text>
</comment>
<dbReference type="InterPro" id="IPR000157">
    <property type="entry name" value="TIR_dom"/>
</dbReference>
<sequence length="443" mass="49849">MNIPEIFVLWHPSCPLGEIFARRINSWLRPGNGLGPQVYYRSLPAPGAPKNGLPPPLHGEYRTPTQIGEESASTKITNLQIVIALVDEHMVSDPTWRHWLSQLRTQGSSKRRAIIPVALDATAYNTPNELRELNFLRPAGLPLTNLNDLLVAYEKHRLNQKTSLEEHQQAETVDSVVRSLLKQLTETLTRLLLPRSKNEVIPSQLNAVDIAPPKVSIFLSHAKADGRVPAQRLRDYIYSQTQMAAFFDENDIAISSVFSKVLNYSLDSPTTAAMIAVRSARYAERPWCRREVSLFRKPQKVDNLSVGVGTNEQWRLHPLIVVEAMDDGCKSLGVPEFGNAPTVRWSTDIPDIEEQIVTRVIRDALLGTYHSALAASIPAEPGKLRLILNWLPDPTTLLHVIRNHPDQELQIIYPGQGLAGAELDILYEFFPQIWFYSFEEILS</sequence>
<evidence type="ECO:0000313" key="3">
    <source>
        <dbReference type="Proteomes" id="UP001524570"/>
    </source>
</evidence>
<evidence type="ECO:0000259" key="1">
    <source>
        <dbReference type="Pfam" id="PF13676"/>
    </source>
</evidence>
<keyword evidence="2" id="KW-0675">Receptor</keyword>
<keyword evidence="3" id="KW-1185">Reference proteome</keyword>
<dbReference type="RefSeq" id="WP_256605815.1">
    <property type="nucleotide sequence ID" value="NZ_JANIBL010000008.1"/>
</dbReference>
<proteinExistence type="predicted"/>
<accession>A0ABT1TP77</accession>